<dbReference type="Pfam" id="PF13180">
    <property type="entry name" value="PDZ_2"/>
    <property type="match status" value="1"/>
</dbReference>
<dbReference type="InterPro" id="IPR043504">
    <property type="entry name" value="Peptidase_S1_PA_chymotrypsin"/>
</dbReference>
<feature type="compositionally biased region" description="Pro residues" evidence="4">
    <location>
        <begin position="88"/>
        <end position="100"/>
    </location>
</feature>
<keyword evidence="2 7" id="KW-0645">Protease</keyword>
<feature type="region of interest" description="Disordered" evidence="4">
    <location>
        <begin position="1"/>
        <end position="109"/>
    </location>
</feature>
<dbReference type="PANTHER" id="PTHR43343">
    <property type="entry name" value="PEPTIDASE S12"/>
    <property type="match status" value="1"/>
</dbReference>
<evidence type="ECO:0000256" key="2">
    <source>
        <dbReference type="ARBA" id="ARBA00022670"/>
    </source>
</evidence>
<dbReference type="EMBL" id="LT629757">
    <property type="protein sequence ID" value="SDT07182.1"/>
    <property type="molecule type" value="Genomic_DNA"/>
</dbReference>
<proteinExistence type="inferred from homology"/>
<reference evidence="8" key="1">
    <citation type="submission" date="2016-10" db="EMBL/GenBank/DDBJ databases">
        <authorList>
            <person name="Varghese N."/>
            <person name="Submissions S."/>
        </authorList>
    </citation>
    <scope>NUCLEOTIDE SEQUENCE [LARGE SCALE GENOMIC DNA]</scope>
    <source>
        <strain evidence="8">DSM 22127</strain>
    </source>
</reference>
<feature type="domain" description="PDZ" evidence="6">
    <location>
        <begin position="372"/>
        <end position="456"/>
    </location>
</feature>
<dbReference type="SUPFAM" id="SSF50494">
    <property type="entry name" value="Trypsin-like serine proteases"/>
    <property type="match status" value="1"/>
</dbReference>
<dbReference type="SUPFAM" id="SSF50156">
    <property type="entry name" value="PDZ domain-like"/>
    <property type="match status" value="1"/>
</dbReference>
<dbReference type="STRING" id="642780.SAMN04488570_3449"/>
<dbReference type="GO" id="GO:0004252">
    <property type="term" value="F:serine-type endopeptidase activity"/>
    <property type="evidence" value="ECO:0007669"/>
    <property type="project" value="InterPro"/>
</dbReference>
<dbReference type="InterPro" id="IPR009003">
    <property type="entry name" value="Peptidase_S1_PA"/>
</dbReference>
<keyword evidence="3" id="KW-0378">Hydrolase</keyword>
<evidence type="ECO:0000256" key="3">
    <source>
        <dbReference type="ARBA" id="ARBA00022801"/>
    </source>
</evidence>
<evidence type="ECO:0000256" key="5">
    <source>
        <dbReference type="SAM" id="Phobius"/>
    </source>
</evidence>
<gene>
    <name evidence="7" type="ORF">SAMN04488570_3449</name>
</gene>
<organism evidence="7 8">
    <name type="scientific">Nocardioides scoriae</name>
    <dbReference type="NCBI Taxonomy" id="642780"/>
    <lineage>
        <taxon>Bacteria</taxon>
        <taxon>Bacillati</taxon>
        <taxon>Actinomycetota</taxon>
        <taxon>Actinomycetes</taxon>
        <taxon>Propionibacteriales</taxon>
        <taxon>Nocardioidaceae</taxon>
        <taxon>Nocardioides</taxon>
    </lineage>
</organism>
<keyword evidence="5" id="KW-0472">Membrane</keyword>
<dbReference type="AlphaFoldDB" id="A0A1H1XDF2"/>
<dbReference type="InterPro" id="IPR051201">
    <property type="entry name" value="Chloro_Bact_Ser_Proteases"/>
</dbReference>
<keyword evidence="5" id="KW-1133">Transmembrane helix</keyword>
<protein>
    <submittedName>
        <fullName evidence="7">Putative serine protease PepD</fullName>
    </submittedName>
</protein>
<evidence type="ECO:0000313" key="8">
    <source>
        <dbReference type="Proteomes" id="UP000198859"/>
    </source>
</evidence>
<keyword evidence="8" id="KW-1185">Reference proteome</keyword>
<dbReference type="Gene3D" id="2.40.10.10">
    <property type="entry name" value="Trypsin-like serine proteases"/>
    <property type="match status" value="2"/>
</dbReference>
<feature type="compositionally biased region" description="Acidic residues" evidence="4">
    <location>
        <begin position="1"/>
        <end position="10"/>
    </location>
</feature>
<dbReference type="CDD" id="cd06779">
    <property type="entry name" value="cpPDZ_Deg_HtrA-like"/>
    <property type="match status" value="1"/>
</dbReference>
<evidence type="ECO:0000259" key="6">
    <source>
        <dbReference type="PROSITE" id="PS50106"/>
    </source>
</evidence>
<evidence type="ECO:0000313" key="7">
    <source>
        <dbReference type="EMBL" id="SDT07182.1"/>
    </source>
</evidence>
<name>A0A1H1XDF2_9ACTN</name>
<feature type="compositionally biased region" description="Pro residues" evidence="4">
    <location>
        <begin position="57"/>
        <end position="67"/>
    </location>
</feature>
<dbReference type="InterPro" id="IPR001478">
    <property type="entry name" value="PDZ"/>
</dbReference>
<sequence length="470" mass="48046">MTSERPDDEPTAPLAPPPGRQPDQQGPPPSWGQQPPPQQVGQQVGQPVGQPVGPQQQPYPSPTPPWPGIGQPRPGHPTFQQPYLPGHPQQPLPYGPPEPPQSGSATPGRRLPRWTWPVVALLSLLLGVVGGLIGGSLVGGDTSTVEIERRTAQPLPSDNDSVASVAAEVLPSTVQIIAESGGTSSSGSAQGATGSGFVYDQQGHVITNNHVVAEAAKAGGRIQVVDQDGNRSRATVVGRSTVYDIAVLRSEGAKELTPAAVGSAEQMRVGETVVAIGSPLGLAATVTSGIISAVNRPVTTGQGEGDSSYINAVQTDAAINPGNSGGPLVNLQGQVVGVNSAIASLGSSLTSDQGGNIGVGFAIPIEQVEVTATQILKTGKAQYPVIGANVRGTDSLDGARVESISPGSPAARSDLEVGDVVRRVDDQPVTTSIDVVVAVRSHVPGEKVTLTIERDGRTQEVEVGLDAKTG</sequence>
<dbReference type="InterPro" id="IPR001940">
    <property type="entry name" value="Peptidase_S1C"/>
</dbReference>
<feature type="compositionally biased region" description="Pro residues" evidence="4">
    <location>
        <begin position="13"/>
        <end position="38"/>
    </location>
</feature>
<dbReference type="Pfam" id="PF13365">
    <property type="entry name" value="Trypsin_2"/>
    <property type="match status" value="1"/>
</dbReference>
<evidence type="ECO:0000256" key="4">
    <source>
        <dbReference type="SAM" id="MobiDB-lite"/>
    </source>
</evidence>
<dbReference type="Proteomes" id="UP000198859">
    <property type="component" value="Chromosome I"/>
</dbReference>
<dbReference type="SMART" id="SM00228">
    <property type="entry name" value="PDZ"/>
    <property type="match status" value="1"/>
</dbReference>
<dbReference type="RefSeq" id="WP_091732236.1">
    <property type="nucleotide sequence ID" value="NZ_LT629757.1"/>
</dbReference>
<dbReference type="PROSITE" id="PS50106">
    <property type="entry name" value="PDZ"/>
    <property type="match status" value="1"/>
</dbReference>
<feature type="transmembrane region" description="Helical" evidence="5">
    <location>
        <begin position="118"/>
        <end position="139"/>
    </location>
</feature>
<dbReference type="InterPro" id="IPR036034">
    <property type="entry name" value="PDZ_sf"/>
</dbReference>
<dbReference type="GO" id="GO:0006508">
    <property type="term" value="P:proteolysis"/>
    <property type="evidence" value="ECO:0007669"/>
    <property type="project" value="UniProtKB-KW"/>
</dbReference>
<evidence type="ECO:0000256" key="1">
    <source>
        <dbReference type="ARBA" id="ARBA00010541"/>
    </source>
</evidence>
<comment type="similarity">
    <text evidence="1">Belongs to the peptidase S1C family.</text>
</comment>
<dbReference type="PRINTS" id="PR00834">
    <property type="entry name" value="PROTEASES2C"/>
</dbReference>
<dbReference type="OrthoDB" id="9758917at2"/>
<dbReference type="PANTHER" id="PTHR43343:SF3">
    <property type="entry name" value="PROTEASE DO-LIKE 8, CHLOROPLASTIC"/>
    <property type="match status" value="1"/>
</dbReference>
<feature type="compositionally biased region" description="Low complexity" evidence="4">
    <location>
        <begin position="39"/>
        <end position="56"/>
    </location>
</feature>
<keyword evidence="5" id="KW-0812">Transmembrane</keyword>
<accession>A0A1H1XDF2</accession>
<dbReference type="Gene3D" id="2.30.42.10">
    <property type="match status" value="1"/>
</dbReference>